<dbReference type="WBParaSite" id="PDA_v2.g18791.t1">
    <property type="protein sequence ID" value="PDA_v2.g18791.t1"/>
    <property type="gene ID" value="PDA_v2.g18791"/>
</dbReference>
<dbReference type="AlphaFoldDB" id="A0A914PRM2"/>
<organism evidence="2 3">
    <name type="scientific">Panagrolaimus davidi</name>
    <dbReference type="NCBI Taxonomy" id="227884"/>
    <lineage>
        <taxon>Eukaryota</taxon>
        <taxon>Metazoa</taxon>
        <taxon>Ecdysozoa</taxon>
        <taxon>Nematoda</taxon>
        <taxon>Chromadorea</taxon>
        <taxon>Rhabditida</taxon>
        <taxon>Tylenchina</taxon>
        <taxon>Panagrolaimomorpha</taxon>
        <taxon>Panagrolaimoidea</taxon>
        <taxon>Panagrolaimidae</taxon>
        <taxon>Panagrolaimus</taxon>
    </lineage>
</organism>
<evidence type="ECO:0000313" key="3">
    <source>
        <dbReference type="WBParaSite" id="PDA_v2.g18791.t1"/>
    </source>
</evidence>
<name>A0A914PRM2_9BILA</name>
<proteinExistence type="predicted"/>
<keyword evidence="2" id="KW-1185">Reference proteome</keyword>
<evidence type="ECO:0000313" key="2">
    <source>
        <dbReference type="Proteomes" id="UP000887578"/>
    </source>
</evidence>
<sequence>MIVEVLGFPGHDCTEPCLTQMQIELQSMEEMPGNNVAGGEGGSDGSSGNSATLSWSKILKNSQSKDVMEGFFNKICT</sequence>
<accession>A0A914PRM2</accession>
<evidence type="ECO:0000256" key="1">
    <source>
        <dbReference type="SAM" id="MobiDB-lite"/>
    </source>
</evidence>
<reference evidence="3" key="1">
    <citation type="submission" date="2022-11" db="UniProtKB">
        <authorList>
            <consortium name="WormBaseParasite"/>
        </authorList>
    </citation>
    <scope>IDENTIFICATION</scope>
</reference>
<feature type="compositionally biased region" description="Gly residues" evidence="1">
    <location>
        <begin position="36"/>
        <end position="45"/>
    </location>
</feature>
<protein>
    <submittedName>
        <fullName evidence="3">Uncharacterized protein</fullName>
    </submittedName>
</protein>
<feature type="region of interest" description="Disordered" evidence="1">
    <location>
        <begin position="31"/>
        <end position="50"/>
    </location>
</feature>
<dbReference type="Proteomes" id="UP000887578">
    <property type="component" value="Unplaced"/>
</dbReference>